<sequence length="86" mass="10226">MSFDNCEGYYSKYFDEKPKLIYDYCLKRDFGYKKSQTLPRNLGSSVDYKPKVYPQRSVCFYGVGDEEECRRPKKTFVVTADIEPHR</sequence>
<evidence type="ECO:0000313" key="1">
    <source>
        <dbReference type="EMBL" id="CAB3229366.1"/>
    </source>
</evidence>
<comment type="caution">
    <text evidence="1">The sequence shown here is derived from an EMBL/GenBank/DDBJ whole genome shotgun (WGS) entry which is preliminary data.</text>
</comment>
<reference evidence="1 2" key="1">
    <citation type="submission" date="2020-04" db="EMBL/GenBank/DDBJ databases">
        <authorList>
            <person name="Wallbank WR R."/>
            <person name="Pardo Diaz C."/>
            <person name="Kozak K."/>
            <person name="Martin S."/>
            <person name="Jiggins C."/>
            <person name="Moest M."/>
            <person name="Warren A I."/>
            <person name="Byers J.R.P. K."/>
            <person name="Montejo-Kovacevich G."/>
            <person name="Yen C E."/>
        </authorList>
    </citation>
    <scope>NUCLEOTIDE SEQUENCE [LARGE SCALE GENOMIC DNA]</scope>
</reference>
<gene>
    <name evidence="1" type="ORF">APLA_LOCUS4002</name>
</gene>
<dbReference type="EMBL" id="CADEBD010000286">
    <property type="protein sequence ID" value="CAB3229366.1"/>
    <property type="molecule type" value="Genomic_DNA"/>
</dbReference>
<name>A0A8S0Z9A7_ARCPL</name>
<accession>A0A8S0Z9A7</accession>
<organism evidence="1 2">
    <name type="scientific">Arctia plantaginis</name>
    <name type="common">Wood tiger moth</name>
    <name type="synonym">Phalaena plantaginis</name>
    <dbReference type="NCBI Taxonomy" id="874455"/>
    <lineage>
        <taxon>Eukaryota</taxon>
        <taxon>Metazoa</taxon>
        <taxon>Ecdysozoa</taxon>
        <taxon>Arthropoda</taxon>
        <taxon>Hexapoda</taxon>
        <taxon>Insecta</taxon>
        <taxon>Pterygota</taxon>
        <taxon>Neoptera</taxon>
        <taxon>Endopterygota</taxon>
        <taxon>Lepidoptera</taxon>
        <taxon>Glossata</taxon>
        <taxon>Ditrysia</taxon>
        <taxon>Noctuoidea</taxon>
        <taxon>Erebidae</taxon>
        <taxon>Arctiinae</taxon>
        <taxon>Arctia</taxon>
    </lineage>
</organism>
<proteinExistence type="predicted"/>
<evidence type="ECO:0000313" key="2">
    <source>
        <dbReference type="Proteomes" id="UP000494256"/>
    </source>
</evidence>
<dbReference type="Proteomes" id="UP000494256">
    <property type="component" value="Unassembled WGS sequence"/>
</dbReference>
<dbReference type="OrthoDB" id="62at2759"/>
<protein>
    <submittedName>
        <fullName evidence="1">Uncharacterized protein</fullName>
    </submittedName>
</protein>
<dbReference type="AlphaFoldDB" id="A0A8S0Z9A7"/>